<gene>
    <name evidence="6" type="ORF">ETH_00001440</name>
</gene>
<evidence type="ECO:0000256" key="3">
    <source>
        <dbReference type="ARBA" id="ARBA00022840"/>
    </source>
</evidence>
<reference evidence="6" key="2">
    <citation type="submission" date="2013-10" db="EMBL/GenBank/DDBJ databases">
        <authorList>
            <person name="Aslett M."/>
        </authorList>
    </citation>
    <scope>NUCLEOTIDE SEQUENCE [LARGE SCALE GENOMIC DNA]</scope>
    <source>
        <strain evidence="6">Houghton</strain>
    </source>
</reference>
<dbReference type="GO" id="GO:0035999">
    <property type="term" value="P:tetrahydrofolate interconversion"/>
    <property type="evidence" value="ECO:0007669"/>
    <property type="project" value="TreeGrafter"/>
</dbReference>
<comment type="catalytic activity">
    <reaction evidence="4">
        <text>(6S)-5-formyl-5,6,7,8-tetrahydrofolate + ATP = (6R)-5,10-methenyltetrahydrofolate + ADP + phosphate</text>
        <dbReference type="Rhea" id="RHEA:10488"/>
        <dbReference type="ChEBI" id="CHEBI:30616"/>
        <dbReference type="ChEBI" id="CHEBI:43474"/>
        <dbReference type="ChEBI" id="CHEBI:57455"/>
        <dbReference type="ChEBI" id="CHEBI:57457"/>
        <dbReference type="ChEBI" id="CHEBI:456216"/>
        <dbReference type="EC" id="6.3.3.2"/>
    </reaction>
</comment>
<dbReference type="Proteomes" id="UP000030747">
    <property type="component" value="Unassembled WGS sequence"/>
</dbReference>
<evidence type="ECO:0000256" key="2">
    <source>
        <dbReference type="ARBA" id="ARBA00022741"/>
    </source>
</evidence>
<sequence>MGAHGPELQTGVSGLERVPFGIPVPSASRPHLSASPHLLLLPLVAWSRLGVRLGYGGGYYDATIAAIRAAAASTAPAENGRMPTAAATPGELLSRLQSTGSLSAAGAAAGVQDESAVTASDATATAGGWKGPLVCGLSFNCQELTTEALPHEDHDCLLDAVISERDLYICNPELARRMEQQQCVATRGHEVLNRLPSLPKGVP</sequence>
<evidence type="ECO:0000256" key="4">
    <source>
        <dbReference type="ARBA" id="ARBA00036539"/>
    </source>
</evidence>
<dbReference type="Gene3D" id="3.40.50.10420">
    <property type="entry name" value="NagB/RpiA/CoA transferase-like"/>
    <property type="match status" value="1"/>
</dbReference>
<dbReference type="InterPro" id="IPR024185">
    <property type="entry name" value="FTHF_cligase-like_sf"/>
</dbReference>
<dbReference type="GO" id="GO:0030272">
    <property type="term" value="F:5-formyltetrahydrofolate cyclo-ligase activity"/>
    <property type="evidence" value="ECO:0007669"/>
    <property type="project" value="UniProtKB-EC"/>
</dbReference>
<dbReference type="RefSeq" id="XP_013232676.1">
    <property type="nucleotide sequence ID" value="XM_013377222.1"/>
</dbReference>
<evidence type="ECO:0000313" key="7">
    <source>
        <dbReference type="Proteomes" id="UP000030747"/>
    </source>
</evidence>
<dbReference type="GO" id="GO:0009396">
    <property type="term" value="P:folic acid-containing compound biosynthetic process"/>
    <property type="evidence" value="ECO:0007669"/>
    <property type="project" value="TreeGrafter"/>
</dbReference>
<keyword evidence="2" id="KW-0547">Nucleotide-binding</keyword>
<dbReference type="InterPro" id="IPR002698">
    <property type="entry name" value="FTHF_cligase"/>
</dbReference>
<dbReference type="OrthoDB" id="348792at2759"/>
<dbReference type="OMA" id="ICNPELA"/>
<dbReference type="SUPFAM" id="SSF100950">
    <property type="entry name" value="NagB/RpiA/CoA transferase-like"/>
    <property type="match status" value="2"/>
</dbReference>
<dbReference type="Pfam" id="PF01812">
    <property type="entry name" value="5-FTHF_cyc-lig"/>
    <property type="match status" value="1"/>
</dbReference>
<accession>U6KVF0</accession>
<dbReference type="VEuPathDB" id="ToxoDB:ETH_00001440"/>
<keyword evidence="3" id="KW-0067">ATP-binding</keyword>
<dbReference type="VEuPathDB" id="ToxoDB:ETH2_1243900"/>
<keyword evidence="7" id="KW-1185">Reference proteome</keyword>
<evidence type="ECO:0000256" key="1">
    <source>
        <dbReference type="ARBA" id="ARBA00010638"/>
    </source>
</evidence>
<dbReference type="PANTHER" id="PTHR23407">
    <property type="entry name" value="ATPASE INHIBITOR/5-FORMYLTETRAHYDROFOLATE CYCLO-LIGASE"/>
    <property type="match status" value="1"/>
</dbReference>
<comment type="similarity">
    <text evidence="1">Belongs to the 5-formyltetrahydrofolate cyclo-ligase family.</text>
</comment>
<dbReference type="AlphaFoldDB" id="U6KVF0"/>
<evidence type="ECO:0000256" key="5">
    <source>
        <dbReference type="ARBA" id="ARBA00038966"/>
    </source>
</evidence>
<evidence type="ECO:0000313" key="6">
    <source>
        <dbReference type="EMBL" id="CDJ41926.1"/>
    </source>
</evidence>
<dbReference type="GO" id="GO:0005524">
    <property type="term" value="F:ATP binding"/>
    <property type="evidence" value="ECO:0007669"/>
    <property type="project" value="UniProtKB-KW"/>
</dbReference>
<dbReference type="EC" id="6.3.3.2" evidence="5"/>
<protein>
    <recommendedName>
        <fullName evidence="5">5-formyltetrahydrofolate cyclo-ligase</fullName>
        <ecNumber evidence="5">6.3.3.2</ecNumber>
    </recommendedName>
</protein>
<reference evidence="6" key="1">
    <citation type="submission" date="2013-10" db="EMBL/GenBank/DDBJ databases">
        <title>Genomic analysis of the causative agents of coccidiosis in chickens.</title>
        <authorList>
            <person name="Reid A.J."/>
            <person name="Blake D."/>
            <person name="Billington K."/>
            <person name="Browne H."/>
            <person name="Dunn M."/>
            <person name="Hung S."/>
            <person name="Kawahara F."/>
            <person name="Miranda-Saavedra D."/>
            <person name="Mourier T."/>
            <person name="Nagra H."/>
            <person name="Otto T.D."/>
            <person name="Rawlings N."/>
            <person name="Sanchez A."/>
            <person name="Sanders M."/>
            <person name="Subramaniam C."/>
            <person name="Tay Y."/>
            <person name="Dear P."/>
            <person name="Doerig C."/>
            <person name="Gruber A."/>
            <person name="Parkinson J."/>
            <person name="Shirley M."/>
            <person name="Wan K.L."/>
            <person name="Berriman M."/>
            <person name="Tomley F."/>
            <person name="Pain A."/>
        </authorList>
    </citation>
    <scope>NUCLEOTIDE SEQUENCE [LARGE SCALE GENOMIC DNA]</scope>
    <source>
        <strain evidence="6">Houghton</strain>
    </source>
</reference>
<dbReference type="EMBL" id="HG675681">
    <property type="protein sequence ID" value="CDJ41926.1"/>
    <property type="molecule type" value="Genomic_DNA"/>
</dbReference>
<name>U6KVF0_EIMTE</name>
<dbReference type="InterPro" id="IPR037171">
    <property type="entry name" value="NagB/RpiA_transferase-like"/>
</dbReference>
<dbReference type="GeneID" id="25249503"/>
<dbReference type="PANTHER" id="PTHR23407:SF1">
    <property type="entry name" value="5-FORMYLTETRAHYDROFOLATE CYCLO-LIGASE"/>
    <property type="match status" value="1"/>
</dbReference>
<proteinExistence type="inferred from homology"/>
<organism evidence="6 7">
    <name type="scientific">Eimeria tenella</name>
    <name type="common">Coccidian parasite</name>
    <dbReference type="NCBI Taxonomy" id="5802"/>
    <lineage>
        <taxon>Eukaryota</taxon>
        <taxon>Sar</taxon>
        <taxon>Alveolata</taxon>
        <taxon>Apicomplexa</taxon>
        <taxon>Conoidasida</taxon>
        <taxon>Coccidia</taxon>
        <taxon>Eucoccidiorida</taxon>
        <taxon>Eimeriorina</taxon>
        <taxon>Eimeriidae</taxon>
        <taxon>Eimeria</taxon>
    </lineage>
</organism>